<sequence>MESPQSESSGSDDGSLDSGPPPPKLLPARKTRGTRVMKLVGEAEEADDDFWNQDAFREDEGDTDFSIKSEAATTESSDSDISDQEPTEEENVRRMASRSAAGAGAGGYEATAFDDKEKRKDGVYVDPALATGARARVSGFAAADRRSRQNRLATLLGADQAKAVLRSLTEADGRAAGSAGAGAAGEASRAHQEALAALRAKAAEAAGSRPSQEQVLLEAAATTLSNLADLEAILRAARQAEAAAAKAAKPGDAADSKRVRWRSSAKNGSLLTFVGADSVPATIRAEAPPEPERRPAGRTRYRDPVTGAVFDSQQALAAVRAAAGQPASRYEPDPVALAGNAARRAAQGSVAGRAGAEVCRRPVAPVLAQELLRFPL</sequence>
<dbReference type="GO" id="GO:0005634">
    <property type="term" value="C:nucleus"/>
    <property type="evidence" value="ECO:0007669"/>
    <property type="project" value="TreeGrafter"/>
</dbReference>
<dbReference type="PANTHER" id="PTHR13275">
    <property type="entry name" value="YL-1 PROTEIN TRANSCRIPTION FACTOR-LIKE 1"/>
    <property type="match status" value="1"/>
</dbReference>
<feature type="compositionally biased region" description="Acidic residues" evidence="1">
    <location>
        <begin position="42"/>
        <end position="63"/>
    </location>
</feature>
<comment type="caution">
    <text evidence="3">The sequence shown here is derived from an EMBL/GenBank/DDBJ whole genome shotgun (WGS) entry which is preliminary data.</text>
</comment>
<name>A0A5A8C8Q0_CAFRO</name>
<feature type="region of interest" description="Disordered" evidence="1">
    <location>
        <begin position="1"/>
        <end position="120"/>
    </location>
</feature>
<evidence type="ECO:0000313" key="3">
    <source>
        <dbReference type="EMBL" id="KAA0148959.1"/>
    </source>
</evidence>
<dbReference type="Proteomes" id="UP000323011">
    <property type="component" value="Unassembled WGS sequence"/>
</dbReference>
<proteinExistence type="predicted"/>
<dbReference type="EMBL" id="VLTN01000047">
    <property type="protein sequence ID" value="KAA0148959.1"/>
    <property type="molecule type" value="Genomic_DNA"/>
</dbReference>
<dbReference type="InterPro" id="IPR046757">
    <property type="entry name" value="YL1_N"/>
</dbReference>
<feature type="compositionally biased region" description="Low complexity" evidence="1">
    <location>
        <begin position="1"/>
        <end position="18"/>
    </location>
</feature>
<dbReference type="Pfam" id="PF05764">
    <property type="entry name" value="YL1"/>
    <property type="match status" value="1"/>
</dbReference>
<gene>
    <name evidence="3" type="ORF">FNF29_06243</name>
</gene>
<accession>A0A5A8C8Q0</accession>
<feature type="domain" description="Vps72/YL1 N-terminal" evidence="2">
    <location>
        <begin position="27"/>
        <end position="243"/>
    </location>
</feature>
<organism evidence="3 4">
    <name type="scientific">Cafeteria roenbergensis</name>
    <name type="common">Marine flagellate</name>
    <dbReference type="NCBI Taxonomy" id="33653"/>
    <lineage>
        <taxon>Eukaryota</taxon>
        <taxon>Sar</taxon>
        <taxon>Stramenopiles</taxon>
        <taxon>Bigyra</taxon>
        <taxon>Opalozoa</taxon>
        <taxon>Bicosoecida</taxon>
        <taxon>Cafeteriaceae</taxon>
        <taxon>Cafeteria</taxon>
    </lineage>
</organism>
<feature type="compositionally biased region" description="Acidic residues" evidence="1">
    <location>
        <begin position="77"/>
        <end position="89"/>
    </location>
</feature>
<dbReference type="AlphaFoldDB" id="A0A5A8C8Q0"/>
<evidence type="ECO:0000259" key="2">
    <source>
        <dbReference type="Pfam" id="PF05764"/>
    </source>
</evidence>
<protein>
    <recommendedName>
        <fullName evidence="2">Vps72/YL1 N-terminal domain-containing protein</fullName>
    </recommendedName>
</protein>
<keyword evidence="4" id="KW-1185">Reference proteome</keyword>
<evidence type="ECO:0000313" key="4">
    <source>
        <dbReference type="Proteomes" id="UP000323011"/>
    </source>
</evidence>
<reference evidence="3 4" key="1">
    <citation type="submission" date="2019-07" db="EMBL/GenBank/DDBJ databases">
        <title>Genomes of Cafeteria roenbergensis.</title>
        <authorList>
            <person name="Fischer M.G."/>
            <person name="Hackl T."/>
            <person name="Roman M."/>
        </authorList>
    </citation>
    <scope>NUCLEOTIDE SEQUENCE [LARGE SCALE GENOMIC DNA]</scope>
    <source>
        <strain evidence="3 4">BVI</strain>
    </source>
</reference>
<evidence type="ECO:0000256" key="1">
    <source>
        <dbReference type="SAM" id="MobiDB-lite"/>
    </source>
</evidence>
<dbReference type="PANTHER" id="PTHR13275:SF4">
    <property type="entry name" value="VACUOLAR PROTEIN SORTING-ASSOCIATED PROTEIN 72 HOMOLOG"/>
    <property type="match status" value="1"/>
</dbReference>